<gene>
    <name evidence="4" type="ORF">DASC09_037540</name>
</gene>
<feature type="compositionally biased region" description="Polar residues" evidence="2">
    <location>
        <begin position="1748"/>
        <end position="1757"/>
    </location>
</feature>
<dbReference type="InterPro" id="IPR000331">
    <property type="entry name" value="Rap/Ran_GAP_dom"/>
</dbReference>
<keyword evidence="5" id="KW-1185">Reference proteome</keyword>
<evidence type="ECO:0000259" key="3">
    <source>
        <dbReference type="PROSITE" id="PS50085"/>
    </source>
</evidence>
<dbReference type="InterPro" id="IPR027107">
    <property type="entry name" value="Tuberin/Ral-act_asu"/>
</dbReference>
<dbReference type="InterPro" id="IPR035974">
    <property type="entry name" value="Rap/Ran-GAP_sf"/>
</dbReference>
<organism evidence="4 5">
    <name type="scientific">Saccharomycopsis crataegensis</name>
    <dbReference type="NCBI Taxonomy" id="43959"/>
    <lineage>
        <taxon>Eukaryota</taxon>
        <taxon>Fungi</taxon>
        <taxon>Dikarya</taxon>
        <taxon>Ascomycota</taxon>
        <taxon>Saccharomycotina</taxon>
        <taxon>Saccharomycetes</taxon>
        <taxon>Saccharomycopsidaceae</taxon>
        <taxon>Saccharomycopsis</taxon>
    </lineage>
</organism>
<dbReference type="PANTHER" id="PTHR10063:SF0">
    <property type="entry name" value="TUBERIN"/>
    <property type="match status" value="1"/>
</dbReference>
<dbReference type="RefSeq" id="XP_064853425.1">
    <property type="nucleotide sequence ID" value="XM_064997353.1"/>
</dbReference>
<dbReference type="Proteomes" id="UP001360560">
    <property type="component" value="Unassembled WGS sequence"/>
</dbReference>
<proteinExistence type="predicted"/>
<feature type="region of interest" description="Disordered" evidence="2">
    <location>
        <begin position="1741"/>
        <end position="1777"/>
    </location>
</feature>
<dbReference type="InterPro" id="IPR018515">
    <property type="entry name" value="Tuberin-type_domain"/>
</dbReference>
<keyword evidence="1" id="KW-0343">GTPase activation</keyword>
<dbReference type="PROSITE" id="PS50085">
    <property type="entry name" value="RAPGAP"/>
    <property type="match status" value="1"/>
</dbReference>
<dbReference type="GO" id="GO:0005634">
    <property type="term" value="C:nucleus"/>
    <property type="evidence" value="ECO:0007669"/>
    <property type="project" value="InterPro"/>
</dbReference>
<dbReference type="SUPFAM" id="SSF111347">
    <property type="entry name" value="Rap/Ran-GAP"/>
    <property type="match status" value="1"/>
</dbReference>
<reference evidence="4 5" key="1">
    <citation type="journal article" date="2023" name="Elife">
        <title>Identification of key yeast species and microbe-microbe interactions impacting larval growth of Drosophila in the wild.</title>
        <authorList>
            <person name="Mure A."/>
            <person name="Sugiura Y."/>
            <person name="Maeda R."/>
            <person name="Honda K."/>
            <person name="Sakurai N."/>
            <person name="Takahashi Y."/>
            <person name="Watada M."/>
            <person name="Katoh T."/>
            <person name="Gotoh A."/>
            <person name="Gotoh Y."/>
            <person name="Taniguchi I."/>
            <person name="Nakamura K."/>
            <person name="Hayashi T."/>
            <person name="Katayama T."/>
            <person name="Uemura T."/>
            <person name="Hattori Y."/>
        </authorList>
    </citation>
    <scope>NUCLEOTIDE SEQUENCE [LARGE SCALE GENOMIC DNA]</scope>
    <source>
        <strain evidence="4 5">SC-9</strain>
    </source>
</reference>
<evidence type="ECO:0000313" key="4">
    <source>
        <dbReference type="EMBL" id="GMM36429.1"/>
    </source>
</evidence>
<dbReference type="GO" id="GO:0005096">
    <property type="term" value="F:GTPase activator activity"/>
    <property type="evidence" value="ECO:0007669"/>
    <property type="project" value="UniProtKB-KW"/>
</dbReference>
<evidence type="ECO:0000256" key="2">
    <source>
        <dbReference type="SAM" id="MobiDB-lite"/>
    </source>
</evidence>
<protein>
    <recommendedName>
        <fullName evidence="3">Rap-GAP domain-containing protein</fullName>
    </recommendedName>
</protein>
<dbReference type="PANTHER" id="PTHR10063">
    <property type="entry name" value="TUBERIN"/>
    <property type="match status" value="1"/>
</dbReference>
<dbReference type="GO" id="GO:0051056">
    <property type="term" value="P:regulation of small GTPase mediated signal transduction"/>
    <property type="evidence" value="ECO:0007669"/>
    <property type="project" value="InterPro"/>
</dbReference>
<accession>A0AAV5QNV5</accession>
<dbReference type="Pfam" id="PF03542">
    <property type="entry name" value="Tuberin"/>
    <property type="match status" value="1"/>
</dbReference>
<dbReference type="Pfam" id="PF02145">
    <property type="entry name" value="Rap_GAP"/>
    <property type="match status" value="1"/>
</dbReference>
<dbReference type="GO" id="GO:0033596">
    <property type="term" value="C:TSC1-TSC2 complex"/>
    <property type="evidence" value="ECO:0007669"/>
    <property type="project" value="TreeGrafter"/>
</dbReference>
<sequence>MSTSKGTQKPASANYSFFKVLKKSFKKTLAGGNDTRKPPPVMATAVGGSAQQPVLINELKTADNHKKLEIILKLKESVENHSISSILETWIPARQILFQIDNDANSYSNYDKLRKAVIDLLYTCIEYDDLNQLSILVRYISDLFYFCQVTPTYLDPNIKSFLKCFYKLVDSKLLDELRGLSFNFAKEMGGDTFSIFSSEGSFLNRNMELMGSRSIAQFVIDILSCDVLIQTNENVQVLGEFVNKLCVLLRDDRSHIFDNNVLALTIKSLVRLALITPDFEDSHLLINEIFNFINTALGYAFLPVSTFSRILALLFYFYNQGEKYSIIIGGIFRSLIRSENCCQLTFLVMTELIETCNFEDHLTFDQSMKPSNDIDDDDTQIVSYKDMFTKTFAELNGENTERLSSSKRVVEPSGLEKYFPLISKSLARGHKIEKQPKDLNSVEFGYYVLSGLLRLMKSYISENNFELLQEKDKFIFDPSSYKFQALINALYAKISGLNSSENTTDVLSAVESKAGSEKVKNSENLESLKQTSIATNKTILSFISFLIQDSLFKEIPEYLFFYESRTDTLSIDSKNVSLDVSNLSSDSIDNVSGLELQEESSSYSILDILDLIYTTTIDVREDLTSIYPNLFKDGRSYSQNLEKLIELHGEQQIALILTESELHFFELIHIYRDIINKLQSYSKDLRYSTQLETADLSEFFFSKTDLLTSDNWSIFLKSFEKGSRYMSEDHLEFATIIKSLKSNLFCPPLNSRAYLYRVDDVKSFDEVKLLMLKTIQNMIDFHFDFYGDNEKLWSLVLCLFGIGEGQDPFLKSENDPQIVNFLLKALGNSLIVSKHKYFEILLVENLFHDIVNWKRVDTKQDPDTDDEKVDNAADVNGIMPLDNLSQLVTLLITLFIKSSVTIDDKERCLDYKSTDGYEISDGAQIKDSGKKAKTIFDLLLDIFKFIADFFTRNCDDKAFLESAEGSKLFEILFVILDCFSRLRATESGYIYFDATKREYNILIEQQSSNKSTGFSDKHKQLVSKIIFLSEKLDFIPKDLLIKISDSVKIKGTAKNDETDVTEIDINEYFNVVLDIIQGSAGITMMIFIWYSCILQLSNIPLYRNSANYIRNVRKKACEQLTIRTINGKTIEKEDKVLLQMTLVRLLPRVVVHSALFSPDEQHQVVHVLVNCLDNFENIGVLCIHTLPACCYQIPWSMKRYIQPILWRLQQHISNADATPHILEFLLSLSHMTDITSNFSVDDYKPIFAMAFRFIQTSNEQHSIATKYDEDLKEEKASAESKKLASYFSALSYNVISGWFLKLKMKTRKQLAPFIIKCLLDLNHEGGKDVESACIILIEFIQRFTYTNLDLRFQLIKEKLDHGDTSISISRWIFGISIISIMTHKVTGKSIVTVRRPTGTTKFELAPDPAMVPLQNLVEFADTNDGLFTESYIFLQLLAHIFSDIERAPILIPDQTEFRRSIELFDKKPLINMYKAGLIYIGPGQSNEQEILLNTVGSKEYHDFLSNIGELISLKNNTTFYTGGLNADIDGEYAYCWDDKVSQLLFHTTTLMPSKNSDSWMIKKSHIGNDFINIFFDESGKPFNFNLIRSEFTFINIVITPVSLKTEDYSSPYEDDSVTEVGDDDDGESANMEDGLLFGADGSTEKFFQVRTYLKPGLPKIFSTCRLKTISLKQLPVFVRNIALITNQFAQIWNSRDYSVENNWSDRYHEIMKIKQRVQKYYEESKNEEAAKRSKKAAENMSFFSSFSQPPQKSTESTTGEEDTKEKLLSVLDFTSYS</sequence>
<dbReference type="Gene3D" id="3.40.50.11210">
    <property type="entry name" value="Rap/Ran-GAP"/>
    <property type="match status" value="1"/>
</dbReference>
<evidence type="ECO:0000313" key="5">
    <source>
        <dbReference type="Proteomes" id="UP001360560"/>
    </source>
</evidence>
<evidence type="ECO:0000256" key="1">
    <source>
        <dbReference type="ARBA" id="ARBA00022468"/>
    </source>
</evidence>
<comment type="caution">
    <text evidence="4">The sequence shown here is derived from an EMBL/GenBank/DDBJ whole genome shotgun (WGS) entry which is preliminary data.</text>
</comment>
<dbReference type="GO" id="GO:0032007">
    <property type="term" value="P:negative regulation of TOR signaling"/>
    <property type="evidence" value="ECO:0007669"/>
    <property type="project" value="TreeGrafter"/>
</dbReference>
<dbReference type="GeneID" id="90074404"/>
<dbReference type="EMBL" id="BTFZ01000011">
    <property type="protein sequence ID" value="GMM36429.1"/>
    <property type="molecule type" value="Genomic_DNA"/>
</dbReference>
<feature type="domain" description="Rap-GAP" evidence="3">
    <location>
        <begin position="1461"/>
        <end position="1725"/>
    </location>
</feature>
<name>A0AAV5QNV5_9ASCO</name>